<comment type="caution">
    <text evidence="6">The sequence shown here is derived from an EMBL/GenBank/DDBJ whole genome shotgun (WGS) entry which is preliminary data.</text>
</comment>
<dbReference type="InterPro" id="IPR042099">
    <property type="entry name" value="ANL_N_sf"/>
</dbReference>
<keyword evidence="7" id="KW-1185">Reference proteome</keyword>
<keyword evidence="4" id="KW-1133">Transmembrane helix</keyword>
<reference evidence="6 7" key="1">
    <citation type="submission" date="2018-03" db="EMBL/GenBank/DDBJ databases">
        <title>Genomic Encyclopedia of Archaeal and Bacterial Type Strains, Phase II (KMG-II): from individual species to whole genera.</title>
        <authorList>
            <person name="Goeker M."/>
        </authorList>
    </citation>
    <scope>NUCLEOTIDE SEQUENCE [LARGE SCALE GENOMIC DNA]</scope>
    <source>
        <strain evidence="6 7">DSM 44946</strain>
    </source>
</reference>
<dbReference type="RefSeq" id="WP_106345109.1">
    <property type="nucleotide sequence ID" value="NZ_PVNE01000011.1"/>
</dbReference>
<evidence type="ECO:0000259" key="5">
    <source>
        <dbReference type="Pfam" id="PF00501"/>
    </source>
</evidence>
<protein>
    <submittedName>
        <fullName evidence="6">Long-chain acyl-CoA synthetase</fullName>
    </submittedName>
</protein>
<organism evidence="6 7">
    <name type="scientific">Planifilum fimeticola</name>
    <dbReference type="NCBI Taxonomy" id="201975"/>
    <lineage>
        <taxon>Bacteria</taxon>
        <taxon>Bacillati</taxon>
        <taxon>Bacillota</taxon>
        <taxon>Bacilli</taxon>
        <taxon>Bacillales</taxon>
        <taxon>Thermoactinomycetaceae</taxon>
        <taxon>Planifilum</taxon>
    </lineage>
</organism>
<dbReference type="GO" id="GO:0005524">
    <property type="term" value="F:ATP binding"/>
    <property type="evidence" value="ECO:0007669"/>
    <property type="project" value="UniProtKB-KW"/>
</dbReference>
<evidence type="ECO:0000256" key="4">
    <source>
        <dbReference type="SAM" id="Phobius"/>
    </source>
</evidence>
<feature type="domain" description="AMP-dependent synthetase/ligase" evidence="5">
    <location>
        <begin position="15"/>
        <end position="421"/>
    </location>
</feature>
<evidence type="ECO:0000256" key="2">
    <source>
        <dbReference type="ARBA" id="ARBA00022840"/>
    </source>
</evidence>
<dbReference type="PROSITE" id="PS00455">
    <property type="entry name" value="AMP_BINDING"/>
    <property type="match status" value="1"/>
</dbReference>
<proteinExistence type="predicted"/>
<dbReference type="GO" id="GO:0004467">
    <property type="term" value="F:long-chain fatty acid-CoA ligase activity"/>
    <property type="evidence" value="ECO:0007669"/>
    <property type="project" value="TreeGrafter"/>
</dbReference>
<evidence type="ECO:0000256" key="1">
    <source>
        <dbReference type="ARBA" id="ARBA00022741"/>
    </source>
</evidence>
<keyword evidence="2" id="KW-0067">ATP-binding</keyword>
<dbReference type="Pfam" id="PF23562">
    <property type="entry name" value="AMP-binding_C_3"/>
    <property type="match status" value="1"/>
</dbReference>
<dbReference type="Pfam" id="PF00501">
    <property type="entry name" value="AMP-binding"/>
    <property type="match status" value="1"/>
</dbReference>
<dbReference type="CDD" id="cd05907">
    <property type="entry name" value="VL_LC_FACS_like"/>
    <property type="match status" value="1"/>
</dbReference>
<gene>
    <name evidence="6" type="ORF">CLV97_11180</name>
</gene>
<dbReference type="GO" id="GO:0016020">
    <property type="term" value="C:membrane"/>
    <property type="evidence" value="ECO:0007669"/>
    <property type="project" value="TreeGrafter"/>
</dbReference>
<dbReference type="OrthoDB" id="9778383at2"/>
<dbReference type="InterPro" id="IPR020845">
    <property type="entry name" value="AMP-binding_CS"/>
</dbReference>
<name>A0A2T0LEZ9_9BACL</name>
<feature type="region of interest" description="Disordered" evidence="3">
    <location>
        <begin position="600"/>
        <end position="632"/>
    </location>
</feature>
<accession>A0A2T0LEZ9</accession>
<dbReference type="AlphaFoldDB" id="A0A2T0LEZ9"/>
<evidence type="ECO:0000256" key="3">
    <source>
        <dbReference type="SAM" id="MobiDB-lite"/>
    </source>
</evidence>
<dbReference type="SUPFAM" id="SSF56801">
    <property type="entry name" value="Acetyl-CoA synthetase-like"/>
    <property type="match status" value="1"/>
</dbReference>
<evidence type="ECO:0000313" key="6">
    <source>
        <dbReference type="EMBL" id="PRX40731.1"/>
    </source>
</evidence>
<dbReference type="PANTHER" id="PTHR43272:SF33">
    <property type="entry name" value="AMP-BINDING DOMAIN-CONTAINING PROTEIN-RELATED"/>
    <property type="match status" value="1"/>
</dbReference>
<dbReference type="Gene3D" id="3.40.50.12780">
    <property type="entry name" value="N-terminal domain of ligase-like"/>
    <property type="match status" value="1"/>
</dbReference>
<dbReference type="Proteomes" id="UP000237797">
    <property type="component" value="Unassembled WGS sequence"/>
</dbReference>
<keyword evidence="4" id="KW-0472">Membrane</keyword>
<dbReference type="InterPro" id="IPR020459">
    <property type="entry name" value="AMP-binding"/>
</dbReference>
<dbReference type="PRINTS" id="PR00154">
    <property type="entry name" value="AMPBINDING"/>
</dbReference>
<dbReference type="InterPro" id="IPR000873">
    <property type="entry name" value="AMP-dep_synth/lig_dom"/>
</dbReference>
<keyword evidence="4" id="KW-0812">Transmembrane</keyword>
<evidence type="ECO:0000313" key="7">
    <source>
        <dbReference type="Proteomes" id="UP000237797"/>
    </source>
</evidence>
<keyword evidence="1" id="KW-0547">Nucleotide-binding</keyword>
<sequence>MQQKPQNLLEMLHFTVKRHPNKKAVLWKEDGRYRSVSYFELWDLIRQFAFALRQMGVQRNTKVAIISENGPHWLISDFAVLSLGAVTVPIYPSLTGKQIRTILQNADAEVAIVQNPETAERVKNWPERIKKVILIEQAVFDHPLVISFRKAMDQGKASPIIDRWGWQTLGRNDLATIVYTSGTTGEPKGVMLSHGNILANVENVQHFVPISHRDTSLSFLPLSHIFERTAGQFVPMSAGGTIAYAESPDTVAQNLLEIRPTLITGVPRLFEKMYAQVMESIEQSSPLKKRLFRWAIKVGEDRLRHINQGSGWPVPLELEKKYLRAKQLVFSKIHEKTGGNLRLMISGGAPLHPDVSRFFFTIGLPVLEGYGMTECSPVIACNPVHYIKPGTVGRPLPGTEVKLTDDGELLVKGPSVMMGYYKQPEETVRTVVNGWLHTGDIAQIDGDGYLRIVDRKKNLIVLSTGKNVAPQPVESALASSRFIQQAVLVGNNRPYVCALIVPDFETLTRHAQKNGWTFKTQEELARLSRQLLQGEIDRLTAEFAPFERPKKFSVLMEPFTLEKGELTPTLKVRTGVAEKKYGEVIDALYSDEKPEEIIPATGKETDPSKAPEGPTVVPLFQPSDQGEASESPKRSIRWKRAVLSRQVVIGILTGILAGIMVHVLF</sequence>
<dbReference type="PANTHER" id="PTHR43272">
    <property type="entry name" value="LONG-CHAIN-FATTY-ACID--COA LIGASE"/>
    <property type="match status" value="1"/>
</dbReference>
<dbReference type="EMBL" id="PVNE01000011">
    <property type="protein sequence ID" value="PRX40731.1"/>
    <property type="molecule type" value="Genomic_DNA"/>
</dbReference>
<feature type="transmembrane region" description="Helical" evidence="4">
    <location>
        <begin position="642"/>
        <end position="664"/>
    </location>
</feature>